<reference evidence="2" key="2">
    <citation type="submission" date="2020-09" db="EMBL/GenBank/DDBJ databases">
        <authorList>
            <person name="Sun Q."/>
            <person name="Ohkuma M."/>
        </authorList>
    </citation>
    <scope>NUCLEOTIDE SEQUENCE</scope>
    <source>
        <strain evidence="2">JCM 3086</strain>
    </source>
</reference>
<protein>
    <submittedName>
        <fullName evidence="2">Uncharacterized protein</fullName>
    </submittedName>
</protein>
<sequence length="136" mass="14386">MGIRMLHHRTAPARTTAAADAATAAPLSSSPLVPALAADASTARIPTGPATTVRTTVAGLGRRLTGHVTRPGLARAYRHWSELGRSYLALLLTLVPRSRPQRTITVFAVTLTERPDGSARPRPGRDEQKPEPGATP</sequence>
<accession>A0A917KR20</accession>
<feature type="region of interest" description="Disordered" evidence="1">
    <location>
        <begin position="112"/>
        <end position="136"/>
    </location>
</feature>
<dbReference type="Proteomes" id="UP000657574">
    <property type="component" value="Unassembled WGS sequence"/>
</dbReference>
<comment type="caution">
    <text evidence="2">The sequence shown here is derived from an EMBL/GenBank/DDBJ whole genome shotgun (WGS) entry which is preliminary data.</text>
</comment>
<gene>
    <name evidence="2" type="ORF">GCM10010121_041330</name>
</gene>
<dbReference type="RefSeq" id="WP_189312692.1">
    <property type="nucleotide sequence ID" value="NZ_BMQA01000012.1"/>
</dbReference>
<keyword evidence="3" id="KW-1185">Reference proteome</keyword>
<reference evidence="2" key="1">
    <citation type="journal article" date="2014" name="Int. J. Syst. Evol. Microbiol.">
        <title>Complete genome sequence of Corynebacterium casei LMG S-19264T (=DSM 44701T), isolated from a smear-ripened cheese.</title>
        <authorList>
            <consortium name="US DOE Joint Genome Institute (JGI-PGF)"/>
            <person name="Walter F."/>
            <person name="Albersmeier A."/>
            <person name="Kalinowski J."/>
            <person name="Ruckert C."/>
        </authorList>
    </citation>
    <scope>NUCLEOTIDE SEQUENCE</scope>
    <source>
        <strain evidence="2">JCM 3086</strain>
    </source>
</reference>
<dbReference type="AlphaFoldDB" id="A0A917KR20"/>
<evidence type="ECO:0000313" key="3">
    <source>
        <dbReference type="Proteomes" id="UP000657574"/>
    </source>
</evidence>
<proteinExistence type="predicted"/>
<evidence type="ECO:0000313" key="2">
    <source>
        <dbReference type="EMBL" id="GGJ25946.1"/>
    </source>
</evidence>
<dbReference type="EMBL" id="BMQA01000012">
    <property type="protein sequence ID" value="GGJ25946.1"/>
    <property type="molecule type" value="Genomic_DNA"/>
</dbReference>
<organism evidence="2 3">
    <name type="scientific">Streptomyces brasiliensis</name>
    <dbReference type="NCBI Taxonomy" id="1954"/>
    <lineage>
        <taxon>Bacteria</taxon>
        <taxon>Bacillati</taxon>
        <taxon>Actinomycetota</taxon>
        <taxon>Actinomycetes</taxon>
        <taxon>Kitasatosporales</taxon>
        <taxon>Streptomycetaceae</taxon>
        <taxon>Streptomyces</taxon>
    </lineage>
</organism>
<name>A0A917KR20_9ACTN</name>
<feature type="compositionally biased region" description="Basic and acidic residues" evidence="1">
    <location>
        <begin position="113"/>
        <end position="130"/>
    </location>
</feature>
<evidence type="ECO:0000256" key="1">
    <source>
        <dbReference type="SAM" id="MobiDB-lite"/>
    </source>
</evidence>